<reference evidence="1" key="1">
    <citation type="submission" date="2018-12" db="EMBL/GenBank/DDBJ databases">
        <title>Novel natural products biosynthetic potential of the class Ktedonobacteria.</title>
        <authorList>
            <person name="Zheng Y."/>
            <person name="Saitou A."/>
            <person name="Wang C.M."/>
            <person name="Toyoda A."/>
            <person name="Minakuchi Y."/>
            <person name="Sekiguchi Y."/>
            <person name="Ueda K."/>
            <person name="Takano H."/>
            <person name="Sakai Y."/>
            <person name="Yokota A."/>
            <person name="Yabe S."/>
        </authorList>
    </citation>
    <scope>NUCLEOTIDE SEQUENCE</scope>
    <source>
        <strain evidence="1">COM3</strain>
    </source>
</reference>
<evidence type="ECO:0000313" key="1">
    <source>
        <dbReference type="EMBL" id="BBH91773.1"/>
    </source>
</evidence>
<gene>
    <name evidence="1" type="ORF">KTC_65240</name>
</gene>
<protein>
    <submittedName>
        <fullName evidence="1">Uncharacterized protein</fullName>
    </submittedName>
</protein>
<name>A0A455STM0_9CHLR</name>
<dbReference type="EMBL" id="AP019376">
    <property type="protein sequence ID" value="BBH91773.1"/>
    <property type="molecule type" value="Genomic_DNA"/>
</dbReference>
<sequence length="56" mass="6111">MTASSAPLLIHRQTVVLSTLKMFATSPTVKSSSCFWLMLVSPLLLDDLFDLGVKTV</sequence>
<accession>A0A455STM0</accession>
<organism evidence="1">
    <name type="scientific">Thermosporothrix sp. COM3</name>
    <dbReference type="NCBI Taxonomy" id="2490863"/>
    <lineage>
        <taxon>Bacteria</taxon>
        <taxon>Bacillati</taxon>
        <taxon>Chloroflexota</taxon>
        <taxon>Ktedonobacteria</taxon>
        <taxon>Ktedonobacterales</taxon>
        <taxon>Thermosporotrichaceae</taxon>
        <taxon>Thermosporothrix</taxon>
    </lineage>
</organism>
<dbReference type="AlphaFoldDB" id="A0A455STM0"/>
<proteinExistence type="predicted"/>